<dbReference type="InterPro" id="IPR000843">
    <property type="entry name" value="HTH_LacI"/>
</dbReference>
<dbReference type="InterPro" id="IPR046335">
    <property type="entry name" value="LacI/GalR-like_sensor"/>
</dbReference>
<protein>
    <submittedName>
        <fullName evidence="6">LacI family transcriptional regulator</fullName>
    </submittedName>
</protein>
<dbReference type="Gene3D" id="3.40.50.2300">
    <property type="match status" value="2"/>
</dbReference>
<dbReference type="PROSITE" id="PS50943">
    <property type="entry name" value="HTH_CROC1"/>
    <property type="match status" value="1"/>
</dbReference>
<dbReference type="Pfam" id="PF00356">
    <property type="entry name" value="LacI"/>
    <property type="match status" value="1"/>
</dbReference>
<evidence type="ECO:0000313" key="7">
    <source>
        <dbReference type="Proteomes" id="UP000435649"/>
    </source>
</evidence>
<name>A0A844FWY4_9BACT</name>
<proteinExistence type="predicted"/>
<dbReference type="Proteomes" id="UP000435649">
    <property type="component" value="Unassembled WGS sequence"/>
</dbReference>
<dbReference type="GO" id="GO:0000976">
    <property type="term" value="F:transcription cis-regulatory region binding"/>
    <property type="evidence" value="ECO:0007669"/>
    <property type="project" value="TreeGrafter"/>
</dbReference>
<dbReference type="SUPFAM" id="SSF47413">
    <property type="entry name" value="lambda repressor-like DNA-binding domains"/>
    <property type="match status" value="1"/>
</dbReference>
<dbReference type="SMART" id="SM00354">
    <property type="entry name" value="HTH_LACI"/>
    <property type="match status" value="1"/>
</dbReference>
<dbReference type="AlphaFoldDB" id="A0A844FWY4"/>
<keyword evidence="1" id="KW-0805">Transcription regulation</keyword>
<evidence type="ECO:0000313" key="6">
    <source>
        <dbReference type="EMBL" id="MST95770.1"/>
    </source>
</evidence>
<dbReference type="PROSITE" id="PS50932">
    <property type="entry name" value="HTH_LACI_2"/>
    <property type="match status" value="1"/>
</dbReference>
<dbReference type="RefSeq" id="WP_154416799.1">
    <property type="nucleotide sequence ID" value="NZ_DBFCGB010000106.1"/>
</dbReference>
<dbReference type="PANTHER" id="PTHR30146">
    <property type="entry name" value="LACI-RELATED TRANSCRIPTIONAL REPRESSOR"/>
    <property type="match status" value="1"/>
</dbReference>
<dbReference type="GO" id="GO:0003700">
    <property type="term" value="F:DNA-binding transcription factor activity"/>
    <property type="evidence" value="ECO:0007669"/>
    <property type="project" value="TreeGrafter"/>
</dbReference>
<evidence type="ECO:0000256" key="2">
    <source>
        <dbReference type="ARBA" id="ARBA00023125"/>
    </source>
</evidence>
<keyword evidence="3" id="KW-0804">Transcription</keyword>
<keyword evidence="2" id="KW-0238">DNA-binding</keyword>
<dbReference type="EMBL" id="VUNS01000001">
    <property type="protein sequence ID" value="MST95770.1"/>
    <property type="molecule type" value="Genomic_DNA"/>
</dbReference>
<dbReference type="InterPro" id="IPR028082">
    <property type="entry name" value="Peripla_BP_I"/>
</dbReference>
<evidence type="ECO:0000259" key="4">
    <source>
        <dbReference type="PROSITE" id="PS50932"/>
    </source>
</evidence>
<dbReference type="CDD" id="cd06267">
    <property type="entry name" value="PBP1_LacI_sugar_binding-like"/>
    <property type="match status" value="1"/>
</dbReference>
<dbReference type="SUPFAM" id="SSF53822">
    <property type="entry name" value="Periplasmic binding protein-like I"/>
    <property type="match status" value="1"/>
</dbReference>
<dbReference type="PANTHER" id="PTHR30146:SF138">
    <property type="entry name" value="TRANSCRIPTIONAL REGULATORY PROTEIN"/>
    <property type="match status" value="1"/>
</dbReference>
<organism evidence="6 7">
    <name type="scientific">Victivallis lenta</name>
    <dbReference type="NCBI Taxonomy" id="2606640"/>
    <lineage>
        <taxon>Bacteria</taxon>
        <taxon>Pseudomonadati</taxon>
        <taxon>Lentisphaerota</taxon>
        <taxon>Lentisphaeria</taxon>
        <taxon>Victivallales</taxon>
        <taxon>Victivallaceae</taxon>
        <taxon>Victivallis</taxon>
    </lineage>
</organism>
<dbReference type="CDD" id="cd01392">
    <property type="entry name" value="HTH_LacI"/>
    <property type="match status" value="1"/>
</dbReference>
<accession>A0A844FWY4</accession>
<dbReference type="InterPro" id="IPR010982">
    <property type="entry name" value="Lambda_DNA-bd_dom_sf"/>
</dbReference>
<dbReference type="InterPro" id="IPR001387">
    <property type="entry name" value="Cro/C1-type_HTH"/>
</dbReference>
<dbReference type="Pfam" id="PF13377">
    <property type="entry name" value="Peripla_BP_3"/>
    <property type="match status" value="1"/>
</dbReference>
<comment type="caution">
    <text evidence="6">The sequence shown here is derived from an EMBL/GenBank/DDBJ whole genome shotgun (WGS) entry which is preliminary data.</text>
</comment>
<feature type="domain" description="HTH cro/C1-type" evidence="5">
    <location>
        <begin position="6"/>
        <end position="46"/>
    </location>
</feature>
<feature type="domain" description="HTH lacI-type" evidence="4">
    <location>
        <begin position="5"/>
        <end position="59"/>
    </location>
</feature>
<sequence>MSKRATIQDVADYLKVSKSAVSHALSGRRRVSPELSRRLNAAIAELGYKPNFAAKVLTTRSTGLIGVVVNELENPNTVTLLNELSRELGKSGYSITLCLCESREVQEGCKLISRISNGMVDAIINMLPQLTNEEVLAAAADTPVLTYRRHKHSPIIVDYGRGVMQALDYLTGLGHRRIGLISVVKLCCGDADPRETAYREYMIRKGLLDPALIFPGAGDNASGYAGTASLFTLPEPPTAIFAGNDLTASGVFQWAHDHCRRLPEELSVIGFDNSPLAATLYPRLTSVDIFAPRIAVHTARVLLSMIGREQQEVPPAVIHPELVVRDSCSTPVMKNAVQTEP</sequence>
<keyword evidence="7" id="KW-1185">Reference proteome</keyword>
<evidence type="ECO:0000256" key="1">
    <source>
        <dbReference type="ARBA" id="ARBA00023015"/>
    </source>
</evidence>
<gene>
    <name evidence="6" type="ORF">FYJ85_01750</name>
</gene>
<evidence type="ECO:0000259" key="5">
    <source>
        <dbReference type="PROSITE" id="PS50943"/>
    </source>
</evidence>
<evidence type="ECO:0000256" key="3">
    <source>
        <dbReference type="ARBA" id="ARBA00023163"/>
    </source>
</evidence>
<reference evidence="6 7" key="1">
    <citation type="submission" date="2019-08" db="EMBL/GenBank/DDBJ databases">
        <title>In-depth cultivation of the pig gut microbiome towards novel bacterial diversity and tailored functional studies.</title>
        <authorList>
            <person name="Wylensek D."/>
            <person name="Hitch T.C.A."/>
            <person name="Clavel T."/>
        </authorList>
    </citation>
    <scope>NUCLEOTIDE SEQUENCE [LARGE SCALE GENOMIC DNA]</scope>
    <source>
        <strain evidence="6 7">BBE-744-WT-12</strain>
    </source>
</reference>
<dbReference type="Gene3D" id="1.10.260.40">
    <property type="entry name" value="lambda repressor-like DNA-binding domains"/>
    <property type="match status" value="1"/>
</dbReference>